<dbReference type="GO" id="GO:0030639">
    <property type="term" value="P:polyketide biosynthetic process"/>
    <property type="evidence" value="ECO:0007669"/>
    <property type="project" value="TreeGrafter"/>
</dbReference>
<proteinExistence type="inferred from homology"/>
<organism evidence="7 8">
    <name type="scientific">Kyrpidia spormannii</name>
    <dbReference type="NCBI Taxonomy" id="2055160"/>
    <lineage>
        <taxon>Bacteria</taxon>
        <taxon>Bacillati</taxon>
        <taxon>Bacillota</taxon>
        <taxon>Bacilli</taxon>
        <taxon>Bacillales</taxon>
        <taxon>Alicyclobacillaceae</taxon>
        <taxon>Kyrpidia</taxon>
    </lineage>
</organism>
<dbReference type="InterPro" id="IPR001099">
    <property type="entry name" value="Chalcone/stilbene_synt_N"/>
</dbReference>
<dbReference type="PIRSF" id="PIRSF000451">
    <property type="entry name" value="PKS_III"/>
    <property type="match status" value="1"/>
</dbReference>
<gene>
    <name evidence="7" type="primary">bpsA</name>
    <name evidence="7" type="ORF">COOX1_2668</name>
</gene>
<evidence type="ECO:0000259" key="5">
    <source>
        <dbReference type="Pfam" id="PF00195"/>
    </source>
</evidence>
<dbReference type="PANTHER" id="PTHR11877">
    <property type="entry name" value="HYDROXYMETHYLGLUTARYL-COA SYNTHASE"/>
    <property type="match status" value="1"/>
</dbReference>
<dbReference type="InterPro" id="IPR012328">
    <property type="entry name" value="Chalcone/stilbene_synt_C"/>
</dbReference>
<dbReference type="GO" id="GO:0016747">
    <property type="term" value="F:acyltransferase activity, transferring groups other than amino-acyl groups"/>
    <property type="evidence" value="ECO:0007669"/>
    <property type="project" value="InterPro"/>
</dbReference>
<evidence type="ECO:0000313" key="8">
    <source>
        <dbReference type="Proteomes" id="UP000502196"/>
    </source>
</evidence>
<evidence type="ECO:0000256" key="1">
    <source>
        <dbReference type="ARBA" id="ARBA00005531"/>
    </source>
</evidence>
<feature type="domain" description="Chalcone/stilbene synthase N-terminal" evidence="5">
    <location>
        <begin position="67"/>
        <end position="199"/>
    </location>
</feature>
<comment type="similarity">
    <text evidence="1">Belongs to the thiolase-like superfamily. Chalcone/stilbene synthases family.</text>
</comment>
<feature type="active site" description="Acyl-thioester intermediate" evidence="4">
    <location>
        <position position="139"/>
    </location>
</feature>
<dbReference type="EMBL" id="LR792683">
    <property type="protein sequence ID" value="CAB3394955.1"/>
    <property type="molecule type" value="Genomic_DNA"/>
</dbReference>
<evidence type="ECO:0000313" key="7">
    <source>
        <dbReference type="EMBL" id="CAB3394955.1"/>
    </source>
</evidence>
<evidence type="ECO:0000259" key="6">
    <source>
        <dbReference type="Pfam" id="PF02797"/>
    </source>
</evidence>
<feature type="domain" description="Chalcone/stilbene synthase C-terminal" evidence="6">
    <location>
        <begin position="232"/>
        <end position="355"/>
    </location>
</feature>
<dbReference type="Gene3D" id="3.40.47.10">
    <property type="match status" value="2"/>
</dbReference>
<accession>A0A6F9EAX5</accession>
<evidence type="ECO:0000256" key="3">
    <source>
        <dbReference type="ARBA" id="ARBA00023315"/>
    </source>
</evidence>
<dbReference type="Pfam" id="PF02797">
    <property type="entry name" value="Chal_sti_synt_C"/>
    <property type="match status" value="1"/>
</dbReference>
<dbReference type="EC" id="2.3.1.-" evidence="7"/>
<dbReference type="InterPro" id="IPR011141">
    <property type="entry name" value="Polyketide_synthase_type-III"/>
</dbReference>
<evidence type="ECO:0000256" key="2">
    <source>
        <dbReference type="ARBA" id="ARBA00022679"/>
    </source>
</evidence>
<dbReference type="Pfam" id="PF00195">
    <property type="entry name" value="Chal_sti_synt_N"/>
    <property type="match status" value="1"/>
</dbReference>
<dbReference type="InterPro" id="IPR016039">
    <property type="entry name" value="Thiolase-like"/>
</dbReference>
<dbReference type="RefSeq" id="WP_232059718.1">
    <property type="nucleotide sequence ID" value="NZ_CP047971.1"/>
</dbReference>
<protein>
    <submittedName>
        <fullName evidence="7">Promiscuous alkylpyrone synthase BpsA (Polyketide synthesis)</fullName>
        <ecNumber evidence="7">2.3.1.-</ecNumber>
    </submittedName>
</protein>
<name>A0A6F9EAX5_9BACL</name>
<evidence type="ECO:0000256" key="4">
    <source>
        <dbReference type="PIRSR" id="PIRSR000451-1"/>
    </source>
</evidence>
<dbReference type="PANTHER" id="PTHR11877:SF99">
    <property type="entry name" value="1,3,6,8-TETRAHYDROXYNAPHTHALENE SYNTHASE"/>
    <property type="match status" value="1"/>
</dbReference>
<reference evidence="7 8" key="1">
    <citation type="submission" date="2020-04" db="EMBL/GenBank/DDBJ databases">
        <authorList>
            <person name="Hogendoorn C."/>
        </authorList>
    </citation>
    <scope>NUCLEOTIDE SEQUENCE [LARGE SCALE GENOMIC DNA]</scope>
    <source>
        <strain evidence="7">COOX1</strain>
    </source>
</reference>
<dbReference type="AlphaFoldDB" id="A0A6F9EAX5"/>
<keyword evidence="2 7" id="KW-0808">Transferase</keyword>
<dbReference type="Proteomes" id="UP000502196">
    <property type="component" value="Chromosome"/>
</dbReference>
<sequence>MPFLIHIATTTPPHRYSQEEVRTMSRELFRTSFRDIDRLLRTFDTAGIEWRHFCRPAEWYIQGRPFSARNAVYQEEAVALGTEAARTCLTQTGVDPRAITDLWWVSSTGLATPSPDMRIAQRLGLSGKIRRTPIWGLGCAGGAVGLSRGLASAAADPDAHVLVVVVELCSLTFLARDQRKSNLIATVLFADGAGAALILGDRAYERWSKRVQERPGSSGAWEWKGSHSIHWPDTEDMMGWDVGDDGWRVVFSRDIPEFLRRQKREHFAPAEEKIDHWVVHPGGAKVLAAYEEVLGLNQESLESAHETLRQYGNMSAPTVLFVLKDLAERRSLRSGDRTALLALGPGFSSERVMLQWR</sequence>
<dbReference type="SUPFAM" id="SSF53901">
    <property type="entry name" value="Thiolase-like"/>
    <property type="match status" value="2"/>
</dbReference>
<keyword evidence="3 7" id="KW-0012">Acyltransferase</keyword>
<dbReference type="CDD" id="cd00831">
    <property type="entry name" value="CHS_like"/>
    <property type="match status" value="1"/>
</dbReference>